<keyword evidence="7" id="KW-1185">Reference proteome</keyword>
<dbReference type="InterPro" id="IPR021095">
    <property type="entry name" value="DUF3734"/>
</dbReference>
<dbReference type="SUPFAM" id="SSF52151">
    <property type="entry name" value="FabD/lysophospholipase-like"/>
    <property type="match status" value="1"/>
</dbReference>
<reference evidence="6" key="2">
    <citation type="submission" date="2021-08" db="EMBL/GenBank/DDBJ databases">
        <authorList>
            <person name="Tani A."/>
            <person name="Ola A."/>
            <person name="Ogura Y."/>
            <person name="Katsura K."/>
            <person name="Hayashi T."/>
        </authorList>
    </citation>
    <scope>NUCLEOTIDE SEQUENCE</scope>
    <source>
        <strain evidence="6">DSM 17168</strain>
    </source>
</reference>
<dbReference type="InterPro" id="IPR050301">
    <property type="entry name" value="NTE"/>
</dbReference>
<evidence type="ECO:0000256" key="1">
    <source>
        <dbReference type="ARBA" id="ARBA00022801"/>
    </source>
</evidence>
<organism evidence="6 7">
    <name type="scientific">Methylobacterium isbiliense</name>
    <dbReference type="NCBI Taxonomy" id="315478"/>
    <lineage>
        <taxon>Bacteria</taxon>
        <taxon>Pseudomonadati</taxon>
        <taxon>Pseudomonadota</taxon>
        <taxon>Alphaproteobacteria</taxon>
        <taxon>Hyphomicrobiales</taxon>
        <taxon>Methylobacteriaceae</taxon>
        <taxon>Methylobacterium</taxon>
    </lineage>
</organism>
<feature type="short sequence motif" description="DGA/G" evidence="4">
    <location>
        <begin position="215"/>
        <end position="217"/>
    </location>
</feature>
<accession>A0ABQ4SII1</accession>
<dbReference type="Pfam" id="PF12536">
    <property type="entry name" value="DUF3734"/>
    <property type="match status" value="1"/>
</dbReference>
<dbReference type="Pfam" id="PF01734">
    <property type="entry name" value="Patatin"/>
    <property type="match status" value="1"/>
</dbReference>
<evidence type="ECO:0000256" key="2">
    <source>
        <dbReference type="ARBA" id="ARBA00022963"/>
    </source>
</evidence>
<evidence type="ECO:0000256" key="3">
    <source>
        <dbReference type="ARBA" id="ARBA00023098"/>
    </source>
</evidence>
<comment type="caution">
    <text evidence="6">The sequence shown here is derived from an EMBL/GenBank/DDBJ whole genome shotgun (WGS) entry which is preliminary data.</text>
</comment>
<dbReference type="InterPro" id="IPR002641">
    <property type="entry name" value="PNPLA_dom"/>
</dbReference>
<name>A0ABQ4SII1_9HYPH</name>
<protein>
    <recommendedName>
        <fullName evidence="5">PNPLA domain-containing protein</fullName>
    </recommendedName>
</protein>
<evidence type="ECO:0000259" key="5">
    <source>
        <dbReference type="PROSITE" id="PS51635"/>
    </source>
</evidence>
<feature type="active site" description="Proton acceptor" evidence="4">
    <location>
        <position position="215"/>
    </location>
</feature>
<gene>
    <name evidence="6" type="ORF">GMJLKIPL_4977</name>
</gene>
<reference evidence="6" key="1">
    <citation type="journal article" date="2021" name="Front. Microbiol.">
        <title>Comprehensive Comparative Genomics and Phenotyping of Methylobacterium Species.</title>
        <authorList>
            <person name="Alessa O."/>
            <person name="Ogura Y."/>
            <person name="Fujitani Y."/>
            <person name="Takami H."/>
            <person name="Hayashi T."/>
            <person name="Sahin N."/>
            <person name="Tani A."/>
        </authorList>
    </citation>
    <scope>NUCLEOTIDE SEQUENCE</scope>
    <source>
        <strain evidence="6">DSM 17168</strain>
    </source>
</reference>
<dbReference type="Gene3D" id="3.40.1090.10">
    <property type="entry name" value="Cytosolic phospholipase A2 catalytic domain"/>
    <property type="match status" value="2"/>
</dbReference>
<dbReference type="Proteomes" id="UP001055153">
    <property type="component" value="Unassembled WGS sequence"/>
</dbReference>
<evidence type="ECO:0000256" key="4">
    <source>
        <dbReference type="PROSITE-ProRule" id="PRU01161"/>
    </source>
</evidence>
<dbReference type="EMBL" id="BPQQ01000067">
    <property type="protein sequence ID" value="GJE03026.1"/>
    <property type="molecule type" value="Genomic_DNA"/>
</dbReference>
<dbReference type="CDD" id="cd07209">
    <property type="entry name" value="Pat_hypo_Ecoli_Z1214_like"/>
    <property type="match status" value="1"/>
</dbReference>
<proteinExistence type="predicted"/>
<feature type="active site" description="Nucleophile" evidence="4">
    <location>
        <position position="58"/>
    </location>
</feature>
<dbReference type="PANTHER" id="PTHR14226:SF57">
    <property type="entry name" value="BLR7027 PROTEIN"/>
    <property type="match status" value="1"/>
</dbReference>
<keyword evidence="2 4" id="KW-0442">Lipid degradation</keyword>
<feature type="short sequence motif" description="GXSXG" evidence="4">
    <location>
        <begin position="56"/>
        <end position="60"/>
    </location>
</feature>
<dbReference type="RefSeq" id="WP_238240374.1">
    <property type="nucleotide sequence ID" value="NZ_BPQQ01000067.1"/>
</dbReference>
<evidence type="ECO:0000313" key="6">
    <source>
        <dbReference type="EMBL" id="GJE03026.1"/>
    </source>
</evidence>
<keyword evidence="3 4" id="KW-0443">Lipid metabolism</keyword>
<dbReference type="InterPro" id="IPR016035">
    <property type="entry name" value="Acyl_Trfase/lysoPLipase"/>
</dbReference>
<evidence type="ECO:0000313" key="7">
    <source>
        <dbReference type="Proteomes" id="UP001055153"/>
    </source>
</evidence>
<feature type="domain" description="PNPLA" evidence="5">
    <location>
        <begin position="25"/>
        <end position="228"/>
    </location>
</feature>
<dbReference type="PROSITE" id="PS51635">
    <property type="entry name" value="PNPLA"/>
    <property type="match status" value="1"/>
</dbReference>
<dbReference type="PANTHER" id="PTHR14226">
    <property type="entry name" value="NEUROPATHY TARGET ESTERASE/SWISS CHEESE D.MELANOGASTER"/>
    <property type="match status" value="1"/>
</dbReference>
<sequence>MDLTNPLHAPAGEGPDLRAYGRVVLVLQGGGALGAYQVGVYRALHEAGIEPDWVIGTSIGAINGGLIAGNPPERRLERLCAFWRRVEHDAVRGRLSAWPGLGPLSAHWATLMQGVAGFFAPNPFALASPHWPLGPESVGYYSTAPLRETLADLVDLDRLNGGTCRLTVGAANVRTGQMRYFDSRDETLDLRHVMASGALPPAFPPVRIGDDLYWDGGILSNTPVEAVFDDNPRRDGIVFAVHMWNPSGPEPRTLWEVVNRQKDLQYASRAHSHIARQKQMHRLRHVIAELARRLPGDVAADPEVKALSAYGCVTRMHVVRLLAPRLEAEDHLRDIDFSPTGIRMREEAGYLHARRVLAEAPWTREVDALEGFVLHEADAGHAAVTW</sequence>
<feature type="short sequence motif" description="GXGXXG" evidence="4">
    <location>
        <begin position="29"/>
        <end position="34"/>
    </location>
</feature>
<keyword evidence="1 4" id="KW-0378">Hydrolase</keyword>